<dbReference type="InterPro" id="IPR057315">
    <property type="entry name" value="Exo_endo_phos_PGAP2IP_C"/>
</dbReference>
<reference evidence="5" key="1">
    <citation type="submission" date="2020-06" db="EMBL/GenBank/DDBJ databases">
        <title>WGS assembly of Ceratodon purpureus strain R40.</title>
        <authorList>
            <person name="Carey S.B."/>
            <person name="Jenkins J."/>
            <person name="Shu S."/>
            <person name="Lovell J.T."/>
            <person name="Sreedasyam A."/>
            <person name="Maumus F."/>
            <person name="Tiley G.P."/>
            <person name="Fernandez-Pozo N."/>
            <person name="Barry K."/>
            <person name="Chen C."/>
            <person name="Wang M."/>
            <person name="Lipzen A."/>
            <person name="Daum C."/>
            <person name="Saski C.A."/>
            <person name="Payton A.C."/>
            <person name="Mcbreen J.C."/>
            <person name="Conrad R.E."/>
            <person name="Kollar L.M."/>
            <person name="Olsson S."/>
            <person name="Huttunen S."/>
            <person name="Landis J.B."/>
            <person name="Wickett N.J."/>
            <person name="Johnson M.G."/>
            <person name="Rensing S.A."/>
            <person name="Grimwood J."/>
            <person name="Schmutz J."/>
            <person name="Mcdaniel S.F."/>
        </authorList>
    </citation>
    <scope>NUCLEOTIDE SEQUENCE</scope>
    <source>
        <strain evidence="5">R40</strain>
    </source>
</reference>
<gene>
    <name evidence="5" type="ORF">KC19_2G030700</name>
</gene>
<keyword evidence="2" id="KW-0472">Membrane</keyword>
<dbReference type="AlphaFoldDB" id="A0A8T0ISQ1"/>
<evidence type="ECO:0000259" key="3">
    <source>
        <dbReference type="Pfam" id="PF23021"/>
    </source>
</evidence>
<feature type="transmembrane region" description="Helical" evidence="2">
    <location>
        <begin position="470"/>
        <end position="488"/>
    </location>
</feature>
<evidence type="ECO:0000256" key="2">
    <source>
        <dbReference type="SAM" id="Phobius"/>
    </source>
</evidence>
<dbReference type="GO" id="GO:0006506">
    <property type="term" value="P:GPI anchor biosynthetic process"/>
    <property type="evidence" value="ECO:0007669"/>
    <property type="project" value="TreeGrafter"/>
</dbReference>
<feature type="transmembrane region" description="Helical" evidence="2">
    <location>
        <begin position="581"/>
        <end position="600"/>
    </location>
</feature>
<dbReference type="Pfam" id="PF23226">
    <property type="entry name" value="Exo_endo_phos_PGAP2IP"/>
    <property type="match status" value="1"/>
</dbReference>
<feature type="transmembrane region" description="Helical" evidence="2">
    <location>
        <begin position="104"/>
        <end position="124"/>
    </location>
</feature>
<comment type="caution">
    <text evidence="5">The sequence shown here is derived from an EMBL/GenBank/DDBJ whole genome shotgun (WGS) entry which is preliminary data.</text>
</comment>
<dbReference type="Gene3D" id="3.60.10.10">
    <property type="entry name" value="Endonuclease/exonuclease/phosphatase"/>
    <property type="match status" value="1"/>
</dbReference>
<keyword evidence="2" id="KW-0812">Transmembrane</keyword>
<keyword evidence="2" id="KW-1133">Transmembrane helix</keyword>
<feature type="compositionally biased region" description="Low complexity" evidence="1">
    <location>
        <begin position="278"/>
        <end position="292"/>
    </location>
</feature>
<evidence type="ECO:0008006" key="7">
    <source>
        <dbReference type="Google" id="ProtNLM"/>
    </source>
</evidence>
<dbReference type="EMBL" id="CM026422">
    <property type="protein sequence ID" value="KAG0585698.1"/>
    <property type="molecule type" value="Genomic_DNA"/>
</dbReference>
<dbReference type="InterPro" id="IPR036691">
    <property type="entry name" value="Endo/exonu/phosph_ase_sf"/>
</dbReference>
<feature type="domain" description="PGAP2IP second transmembrane" evidence="3">
    <location>
        <begin position="384"/>
        <end position="550"/>
    </location>
</feature>
<dbReference type="Proteomes" id="UP000822688">
    <property type="component" value="Chromosome 2"/>
</dbReference>
<feature type="transmembrane region" description="Helical" evidence="2">
    <location>
        <begin position="159"/>
        <end position="176"/>
    </location>
</feature>
<dbReference type="InterPro" id="IPR053911">
    <property type="entry name" value="PGAP2IP_TM_2nd"/>
</dbReference>
<dbReference type="SUPFAM" id="SSF56219">
    <property type="entry name" value="DNase I-like"/>
    <property type="match status" value="1"/>
</dbReference>
<protein>
    <recommendedName>
        <fullName evidence="7">Endonuclease/exonuclease/phosphatase domain-containing protein</fullName>
    </recommendedName>
</protein>
<evidence type="ECO:0000313" key="6">
    <source>
        <dbReference type="Proteomes" id="UP000822688"/>
    </source>
</evidence>
<evidence type="ECO:0000256" key="1">
    <source>
        <dbReference type="SAM" id="MobiDB-lite"/>
    </source>
</evidence>
<proteinExistence type="predicted"/>
<dbReference type="InterPro" id="IPR051916">
    <property type="entry name" value="GPI-anchor_lipid_remodeler"/>
</dbReference>
<feature type="transmembrane region" description="Helical" evidence="2">
    <location>
        <begin position="188"/>
        <end position="206"/>
    </location>
</feature>
<dbReference type="GO" id="GO:0005783">
    <property type="term" value="C:endoplasmic reticulum"/>
    <property type="evidence" value="ECO:0007669"/>
    <property type="project" value="TreeGrafter"/>
</dbReference>
<feature type="transmembrane region" description="Helical" evidence="2">
    <location>
        <begin position="408"/>
        <end position="434"/>
    </location>
</feature>
<feature type="compositionally biased region" description="Basic and acidic residues" evidence="1">
    <location>
        <begin position="325"/>
        <end position="335"/>
    </location>
</feature>
<accession>A0A8T0ISQ1</accession>
<name>A0A8T0ISQ1_CERPU</name>
<feature type="domain" description="PGAP2IP C-terminal nuclease-like" evidence="4">
    <location>
        <begin position="633"/>
        <end position="783"/>
    </location>
</feature>
<dbReference type="GO" id="GO:0016020">
    <property type="term" value="C:membrane"/>
    <property type="evidence" value="ECO:0007669"/>
    <property type="project" value="GOC"/>
</dbReference>
<sequence>MMTNESTPRSGRPDEICKRMVKWPPGATRRWEWVAAVQPAVQLWGEAYVGLVYWTGLVEFVRNLYWFQLHKGGFSKEFALVAYLFSPPLVLAHPDLRAYVQGHIWSRPLLLLCGLVGIGGQFVWGPLLRLAFSGTTVGILGIYVIDSLWAVSRARRRRAAFGMSGGILLLQVLRWVNLGINPLVARWWGFLLLGVIPGVGTALLLLTEDVSQLEAEAFEDQPTDTVDSGSDDDYTDDVEGISLLAVNRSPLDSHDVIDLESRLPKEIRALRTQEQDSPRSSPRSTPRASPRHPNVDRGGLRDLANSPARGSGVYKHGISPLRNDSPLRSESHHQMVDDGDVRRWKEGEEVPWMKEGHCDTDSDLDDETFRPRRWKFKASVALRTVQMGVGSGCLWFLTHWLFTAPTTMARWLGLSVTWGGPLVICTLGVGMALAAEAARSIWLKRVHGLLAWVVALVGAVIMMWSTPFAVTGVLFLVLMLPSMWVMMARNIVGVYSGVGLALSSAVYLGLVVWSTALVAYEFIPGCMVLRGTRGLLLGCSVAGIGLGLGRGPEVTNSERRACGARLGTVRISWGSGVPGRQALACLMVVVGILVAVGLSMRLHPGPAWRSVSPELRVLNFNIQQGFSKSGSVNYDSIYNMLDAERPHITTLQETDTMHIVHGNLDLIDFWSTKLKLYSWYAPATTADTWGCAILSTQRLLHNDSRVLPSPNGENACFQQADLEFRGKRVQVMNTHFGVLASDIKLQAAAIASAVNLTKPLILSGDFNMAPLSDAYNTTVASGVLDSHVGQNGPWKSPGDRDPGAGLVFSSPKLKCVSWKEPHYDQATTSDGYPIVAAFDFV</sequence>
<feature type="region of interest" description="Disordered" evidence="1">
    <location>
        <begin position="269"/>
        <end position="335"/>
    </location>
</feature>
<evidence type="ECO:0000259" key="4">
    <source>
        <dbReference type="Pfam" id="PF23226"/>
    </source>
</evidence>
<organism evidence="5 6">
    <name type="scientific">Ceratodon purpureus</name>
    <name type="common">Fire moss</name>
    <name type="synonym">Dicranum purpureum</name>
    <dbReference type="NCBI Taxonomy" id="3225"/>
    <lineage>
        <taxon>Eukaryota</taxon>
        <taxon>Viridiplantae</taxon>
        <taxon>Streptophyta</taxon>
        <taxon>Embryophyta</taxon>
        <taxon>Bryophyta</taxon>
        <taxon>Bryophytina</taxon>
        <taxon>Bryopsida</taxon>
        <taxon>Dicranidae</taxon>
        <taxon>Pseudoditrichales</taxon>
        <taxon>Ditrichaceae</taxon>
        <taxon>Ceratodon</taxon>
    </lineage>
</organism>
<dbReference type="PANTHER" id="PTHR14859">
    <property type="entry name" value="CALCOFLUOR WHITE HYPERSENSITIVE PROTEIN PRECURSOR"/>
    <property type="match status" value="1"/>
</dbReference>
<feature type="transmembrane region" description="Helical" evidence="2">
    <location>
        <begin position="380"/>
        <end position="402"/>
    </location>
</feature>
<feature type="transmembrane region" description="Helical" evidence="2">
    <location>
        <begin position="500"/>
        <end position="523"/>
    </location>
</feature>
<dbReference type="Pfam" id="PF23021">
    <property type="entry name" value="6TM_2nd_PGAP2IP"/>
    <property type="match status" value="1"/>
</dbReference>
<evidence type="ECO:0000313" key="5">
    <source>
        <dbReference type="EMBL" id="KAG0585698.1"/>
    </source>
</evidence>
<feature type="transmembrane region" description="Helical" evidence="2">
    <location>
        <begin position="130"/>
        <end position="152"/>
    </location>
</feature>
<dbReference type="PANTHER" id="PTHR14859:SF1">
    <property type="entry name" value="PGAP2-INTERACTING PROTEIN"/>
    <property type="match status" value="1"/>
</dbReference>
<feature type="transmembrane region" description="Helical" evidence="2">
    <location>
        <begin position="446"/>
        <end position="464"/>
    </location>
</feature>
<keyword evidence="6" id="KW-1185">Reference proteome</keyword>